<evidence type="ECO:0000256" key="1">
    <source>
        <dbReference type="SAM" id="Phobius"/>
    </source>
</evidence>
<proteinExistence type="predicted"/>
<organism evidence="2 3">
    <name type="scientific">Saccharospirillum salsuginis</name>
    <dbReference type="NCBI Taxonomy" id="418750"/>
    <lineage>
        <taxon>Bacteria</taxon>
        <taxon>Pseudomonadati</taxon>
        <taxon>Pseudomonadota</taxon>
        <taxon>Gammaproteobacteria</taxon>
        <taxon>Oceanospirillales</taxon>
        <taxon>Saccharospirillaceae</taxon>
        <taxon>Saccharospirillum</taxon>
    </lineage>
</organism>
<evidence type="ECO:0000313" key="2">
    <source>
        <dbReference type="EMBL" id="GGX62596.1"/>
    </source>
</evidence>
<feature type="transmembrane region" description="Helical" evidence="1">
    <location>
        <begin position="63"/>
        <end position="81"/>
    </location>
</feature>
<evidence type="ECO:0000313" key="3">
    <source>
        <dbReference type="Proteomes" id="UP000626148"/>
    </source>
</evidence>
<reference evidence="2" key="1">
    <citation type="journal article" date="2014" name="Int. J. Syst. Evol. Microbiol.">
        <title>Complete genome sequence of Corynebacterium casei LMG S-19264T (=DSM 44701T), isolated from a smear-ripened cheese.</title>
        <authorList>
            <consortium name="US DOE Joint Genome Institute (JGI-PGF)"/>
            <person name="Walter F."/>
            <person name="Albersmeier A."/>
            <person name="Kalinowski J."/>
            <person name="Ruckert C."/>
        </authorList>
    </citation>
    <scope>NUCLEOTIDE SEQUENCE</scope>
    <source>
        <strain evidence="2">KCTC 22169</strain>
    </source>
</reference>
<gene>
    <name evidence="2" type="ORF">GCM10007392_33120</name>
</gene>
<keyword evidence="3" id="KW-1185">Reference proteome</keyword>
<accession>A0A918KI59</accession>
<protein>
    <recommendedName>
        <fullName evidence="4">RDD family protein</fullName>
    </recommendedName>
</protein>
<dbReference type="AlphaFoldDB" id="A0A918KI59"/>
<feature type="transmembrane region" description="Helical" evidence="1">
    <location>
        <begin position="6"/>
        <end position="29"/>
    </location>
</feature>
<reference evidence="2" key="2">
    <citation type="submission" date="2020-09" db="EMBL/GenBank/DDBJ databases">
        <authorList>
            <person name="Sun Q."/>
            <person name="Kim S."/>
        </authorList>
    </citation>
    <scope>NUCLEOTIDE SEQUENCE</scope>
    <source>
        <strain evidence="2">KCTC 22169</strain>
    </source>
</reference>
<keyword evidence="1" id="KW-0812">Transmembrane</keyword>
<dbReference type="Proteomes" id="UP000626148">
    <property type="component" value="Unassembled WGS sequence"/>
</dbReference>
<keyword evidence="1" id="KW-0472">Membrane</keyword>
<evidence type="ECO:0008006" key="4">
    <source>
        <dbReference type="Google" id="ProtNLM"/>
    </source>
</evidence>
<keyword evidence="1" id="KW-1133">Transmembrane helix</keyword>
<sequence length="201" mass="22300">MTDNVGTFLSYLIGTLVFGSYLAIGYLLVFNRATRQSLHDLVVGTYVVRQNTEKQPVGEVWKGHFVVVALLVLSAASLSFFTRDLFQSGPFKGMDVVQERLSDETLVSHATITVGFSTFKQLGAETNQNRFVTAQIYLNDNRTQDEALARQLAAIVVEHYPQAQDKDVMLVTLSHGYSIGIWSQWSSKTYQIEPGEVLGGS</sequence>
<comment type="caution">
    <text evidence="2">The sequence shown here is derived from an EMBL/GenBank/DDBJ whole genome shotgun (WGS) entry which is preliminary data.</text>
</comment>
<name>A0A918KI59_9GAMM</name>
<dbReference type="EMBL" id="BMXR01000008">
    <property type="protein sequence ID" value="GGX62596.1"/>
    <property type="molecule type" value="Genomic_DNA"/>
</dbReference>